<dbReference type="InterPro" id="IPR052973">
    <property type="entry name" value="Fungal_sec-metab_reg_TF"/>
</dbReference>
<evidence type="ECO:0000313" key="6">
    <source>
        <dbReference type="Proteomes" id="UP000001261"/>
    </source>
</evidence>
<dbReference type="OrthoDB" id="5417895at2759"/>
<feature type="region of interest" description="Disordered" evidence="4">
    <location>
        <begin position="72"/>
        <end position="103"/>
    </location>
</feature>
<evidence type="ECO:0000256" key="1">
    <source>
        <dbReference type="ARBA" id="ARBA00023015"/>
    </source>
</evidence>
<protein>
    <recommendedName>
        <fullName evidence="7">Zn(2)-C6 fungal-type domain-containing protein</fullName>
    </recommendedName>
</protein>
<dbReference type="CDD" id="cd00067">
    <property type="entry name" value="GAL4"/>
    <property type="match status" value="1"/>
</dbReference>
<evidence type="ECO:0000256" key="4">
    <source>
        <dbReference type="SAM" id="MobiDB-lite"/>
    </source>
</evidence>
<keyword evidence="2" id="KW-0804">Transcription</keyword>
<dbReference type="PANTHER" id="PTHR35392">
    <property type="entry name" value="ZN(II)2CYS6 TRANSCRIPTION FACTOR (EUROFUNG)-RELATED-RELATED"/>
    <property type="match status" value="1"/>
</dbReference>
<name>A0A0E1RUK1_COCIM</name>
<evidence type="ECO:0000256" key="3">
    <source>
        <dbReference type="ARBA" id="ARBA00023242"/>
    </source>
</evidence>
<dbReference type="InParanoid" id="A0A0E1RUK1"/>
<dbReference type="EMBL" id="GG704915">
    <property type="protein sequence ID" value="EAS27717.1"/>
    <property type="molecule type" value="Genomic_DNA"/>
</dbReference>
<dbReference type="OMA" id="SKFMRVT"/>
<dbReference type="KEGG" id="cim:CIMG_10322"/>
<reference evidence="6" key="1">
    <citation type="journal article" date="2009" name="Genome Res.">
        <title>Comparative genomic analyses of the human fungal pathogens Coccidioides and their relatives.</title>
        <authorList>
            <person name="Sharpton T.J."/>
            <person name="Stajich J.E."/>
            <person name="Rounsley S.D."/>
            <person name="Gardner M.J."/>
            <person name="Wortman J.R."/>
            <person name="Jordar V.S."/>
            <person name="Maiti R."/>
            <person name="Kodira C.D."/>
            <person name="Neafsey D.E."/>
            <person name="Zeng Q."/>
            <person name="Hung C.-Y."/>
            <person name="McMahan C."/>
            <person name="Muszewska A."/>
            <person name="Grynberg M."/>
            <person name="Mandel M.A."/>
            <person name="Kellner E.M."/>
            <person name="Barker B.M."/>
            <person name="Galgiani J.N."/>
            <person name="Orbach M.J."/>
            <person name="Kirkland T.N."/>
            <person name="Cole G.T."/>
            <person name="Henn M.R."/>
            <person name="Birren B.W."/>
            <person name="Taylor J.W."/>
        </authorList>
    </citation>
    <scope>NUCLEOTIDE SEQUENCE [LARGE SCALE GENOMIC DNA]</scope>
    <source>
        <strain evidence="6">RS</strain>
    </source>
</reference>
<evidence type="ECO:0008006" key="7">
    <source>
        <dbReference type="Google" id="ProtNLM"/>
    </source>
</evidence>
<keyword evidence="3" id="KW-0539">Nucleus</keyword>
<organism evidence="5 6">
    <name type="scientific">Coccidioides immitis (strain RS)</name>
    <name type="common">Valley fever fungus</name>
    <dbReference type="NCBI Taxonomy" id="246410"/>
    <lineage>
        <taxon>Eukaryota</taxon>
        <taxon>Fungi</taxon>
        <taxon>Dikarya</taxon>
        <taxon>Ascomycota</taxon>
        <taxon>Pezizomycotina</taxon>
        <taxon>Eurotiomycetes</taxon>
        <taxon>Eurotiomycetidae</taxon>
        <taxon>Onygenales</taxon>
        <taxon>Onygenaceae</taxon>
        <taxon>Coccidioides</taxon>
    </lineage>
</organism>
<gene>
    <name evidence="5" type="ORF">CIMG_10322</name>
</gene>
<dbReference type="PANTHER" id="PTHR35392:SF2">
    <property type="entry name" value="ZN(II)2CYS6 TRANSCRIPTION FACTOR (EUROFUNG)"/>
    <property type="match status" value="1"/>
</dbReference>
<dbReference type="GO" id="GO:0000981">
    <property type="term" value="F:DNA-binding transcription factor activity, RNA polymerase II-specific"/>
    <property type="evidence" value="ECO:0007669"/>
    <property type="project" value="InterPro"/>
</dbReference>
<dbReference type="GO" id="GO:0008270">
    <property type="term" value="F:zinc ion binding"/>
    <property type="evidence" value="ECO:0007669"/>
    <property type="project" value="InterPro"/>
</dbReference>
<reference evidence="6" key="2">
    <citation type="journal article" date="2010" name="Genome Res.">
        <title>Population genomic sequencing of Coccidioides fungi reveals recent hybridization and transposon control.</title>
        <authorList>
            <person name="Neafsey D.E."/>
            <person name="Barker B.M."/>
            <person name="Sharpton T.J."/>
            <person name="Stajich J.E."/>
            <person name="Park D.J."/>
            <person name="Whiston E."/>
            <person name="Hung C.-Y."/>
            <person name="McMahan C."/>
            <person name="White J."/>
            <person name="Sykes S."/>
            <person name="Heiman D."/>
            <person name="Young S."/>
            <person name="Zeng Q."/>
            <person name="Abouelleil A."/>
            <person name="Aftuck L."/>
            <person name="Bessette D."/>
            <person name="Brown A."/>
            <person name="FitzGerald M."/>
            <person name="Lui A."/>
            <person name="Macdonald J.P."/>
            <person name="Priest M."/>
            <person name="Orbach M.J."/>
            <person name="Galgiani J.N."/>
            <person name="Kirkland T.N."/>
            <person name="Cole G.T."/>
            <person name="Birren B.W."/>
            <person name="Henn M.R."/>
            <person name="Taylor J.W."/>
            <person name="Rounsley S.D."/>
        </authorList>
    </citation>
    <scope>GENOME REANNOTATION</scope>
    <source>
        <strain evidence="6">RS</strain>
    </source>
</reference>
<keyword evidence="1" id="KW-0805">Transcription regulation</keyword>
<feature type="compositionally biased region" description="Polar residues" evidence="4">
    <location>
        <begin position="92"/>
        <end position="103"/>
    </location>
</feature>
<dbReference type="AlphaFoldDB" id="A0A0E1RUK1"/>
<dbReference type="RefSeq" id="XP_001239300.1">
    <property type="nucleotide sequence ID" value="XM_001239299.2"/>
</dbReference>
<evidence type="ECO:0000256" key="2">
    <source>
        <dbReference type="ARBA" id="ARBA00023163"/>
    </source>
</evidence>
<dbReference type="InterPro" id="IPR001138">
    <property type="entry name" value="Zn2Cys6_DnaBD"/>
</dbReference>
<keyword evidence="6" id="KW-1185">Reference proteome</keyword>
<dbReference type="Proteomes" id="UP000001261">
    <property type="component" value="Unassembled WGS sequence"/>
</dbReference>
<accession>A0A0E1RUK1</accession>
<sequence length="697" mass="77282">MGRKPNAIVSEFFHRGNKLPDSSNRYEHTCKLCGENFPKGRPDSLLGHLTKSCQAISILDKQRVIHLLHGLSSNTTGAGKAHGNSRSDRARANTSPYSSRLANFSNPGGLDGLNVLAEASRRVGATNETGQAVTRSQGLKGVVVDPALECPGSAVIDLNEHPTATSIQTSQSSPIQEEPHASACVSDSMQLNPDSLSDLRHSSQLSLIAASASEIVPEDTVEHLDSDQHITQFNHDAHDNAQCYVAYPRPIAINVNPQSHEPISVPKAISRITKHKSRSAFSEERRKEVQLVRKMGACLRCRMLKKTCSPGTPCSQCRSLQNPRVWMECCVRTRLMTRFEAYSVALHSVLIYHDINNLKNQVHFELSTGRIEVTHFEQDPSYFVTFGTLCAQKPGISNSDPQLPLTGHDTELGAHPQNIHILDGEVEELSGKLDDYMKKVSHRFFESEESVFMQQTLLLAAELGKASQDELLAGVLDLWVATSIIVGPLVPWRVFFNPTLPPATLQPLTSSSNGWHIPITGGDGIESYSLICSQLRAAAEKRAAKTSKAVLNRIEQRLLQRQKEGNFRTFLASLILLNCVERMSWLFYSWEHGEYATRWPLERRPSDFVAQGDRFSSIIATHLKMRSLAPAFLVQPDTGLLKAKDGNDGEVIRWFEAINIDHQFLLSRQTVGLDLSNWRSLDLKYCSTLILSADNLG</sequence>
<proteinExistence type="predicted"/>
<dbReference type="GeneID" id="4557907"/>
<evidence type="ECO:0000313" key="5">
    <source>
        <dbReference type="EMBL" id="EAS27717.1"/>
    </source>
</evidence>
<dbReference type="VEuPathDB" id="FungiDB:CIMG_10322"/>